<dbReference type="AlphaFoldDB" id="A0A2U1D6M8"/>
<evidence type="ECO:0000256" key="6">
    <source>
        <dbReference type="SAM" id="Phobius"/>
    </source>
</evidence>
<dbReference type="GO" id="GO:0016020">
    <property type="term" value="C:membrane"/>
    <property type="evidence" value="ECO:0007669"/>
    <property type="project" value="UniProtKB-SubCell"/>
</dbReference>
<feature type="transmembrane region" description="Helical" evidence="6">
    <location>
        <begin position="118"/>
        <end position="136"/>
    </location>
</feature>
<feature type="transmembrane region" description="Helical" evidence="6">
    <location>
        <begin position="148"/>
        <end position="165"/>
    </location>
</feature>
<dbReference type="Pfam" id="PF00892">
    <property type="entry name" value="EamA"/>
    <property type="match status" value="2"/>
</dbReference>
<dbReference type="PANTHER" id="PTHR32322:SF2">
    <property type="entry name" value="EAMA DOMAIN-CONTAINING PROTEIN"/>
    <property type="match status" value="1"/>
</dbReference>
<name>A0A2U1D6M8_9LACO</name>
<dbReference type="Proteomes" id="UP000245433">
    <property type="component" value="Unassembled WGS sequence"/>
</dbReference>
<dbReference type="PANTHER" id="PTHR32322">
    <property type="entry name" value="INNER MEMBRANE TRANSPORTER"/>
    <property type="match status" value="1"/>
</dbReference>
<protein>
    <submittedName>
        <fullName evidence="8">EamA-like transporter family protein</fullName>
    </submittedName>
</protein>
<dbReference type="InterPro" id="IPR000620">
    <property type="entry name" value="EamA_dom"/>
</dbReference>
<keyword evidence="5 6" id="KW-0472">Membrane</keyword>
<reference evidence="8 9" key="1">
    <citation type="submission" date="2018-04" db="EMBL/GenBank/DDBJ databases">
        <title>Genomic Encyclopedia of Type Strains, Phase IV (KMG-IV): sequencing the most valuable type-strain genomes for metagenomic binning, comparative biology and taxonomic classification.</title>
        <authorList>
            <person name="Goeker M."/>
        </authorList>
    </citation>
    <scope>NUCLEOTIDE SEQUENCE [LARGE SCALE GENOMIC DNA]</scope>
    <source>
        <strain evidence="8 9">DSM 28795</strain>
    </source>
</reference>
<evidence type="ECO:0000256" key="1">
    <source>
        <dbReference type="ARBA" id="ARBA00004127"/>
    </source>
</evidence>
<evidence type="ECO:0000256" key="2">
    <source>
        <dbReference type="ARBA" id="ARBA00007362"/>
    </source>
</evidence>
<evidence type="ECO:0000259" key="7">
    <source>
        <dbReference type="Pfam" id="PF00892"/>
    </source>
</evidence>
<dbReference type="SUPFAM" id="SSF103481">
    <property type="entry name" value="Multidrug resistance efflux transporter EmrE"/>
    <property type="match status" value="2"/>
</dbReference>
<feature type="transmembrane region" description="Helical" evidence="6">
    <location>
        <begin position="262"/>
        <end position="281"/>
    </location>
</feature>
<feature type="transmembrane region" description="Helical" evidence="6">
    <location>
        <begin position="92"/>
        <end position="111"/>
    </location>
</feature>
<feature type="transmembrane region" description="Helical" evidence="6">
    <location>
        <begin position="33"/>
        <end position="50"/>
    </location>
</feature>
<dbReference type="Gene3D" id="1.10.3730.20">
    <property type="match status" value="1"/>
</dbReference>
<keyword evidence="3 6" id="KW-0812">Transmembrane</keyword>
<evidence type="ECO:0000313" key="8">
    <source>
        <dbReference type="EMBL" id="PVY83192.1"/>
    </source>
</evidence>
<proteinExistence type="inferred from homology"/>
<comment type="subcellular location">
    <subcellularLocation>
        <location evidence="1">Endomembrane system</location>
        <topology evidence="1">Multi-pass membrane protein</topology>
    </subcellularLocation>
</comment>
<feature type="transmembrane region" description="Helical" evidence="6">
    <location>
        <begin position="235"/>
        <end position="256"/>
    </location>
</feature>
<dbReference type="InterPro" id="IPR037185">
    <property type="entry name" value="EmrE-like"/>
</dbReference>
<comment type="similarity">
    <text evidence="2">Belongs to the EamA transporter family.</text>
</comment>
<feature type="transmembrane region" description="Helical" evidence="6">
    <location>
        <begin position="208"/>
        <end position="228"/>
    </location>
</feature>
<accession>A0A2U1D6M8</accession>
<dbReference type="InterPro" id="IPR050638">
    <property type="entry name" value="AA-Vitamin_Transporters"/>
</dbReference>
<feature type="domain" description="EamA" evidence="7">
    <location>
        <begin position="148"/>
        <end position="280"/>
    </location>
</feature>
<keyword evidence="4 6" id="KW-1133">Transmembrane helix</keyword>
<evidence type="ECO:0000256" key="3">
    <source>
        <dbReference type="ARBA" id="ARBA00022692"/>
    </source>
</evidence>
<gene>
    <name evidence="8" type="ORF">C7384_10869</name>
</gene>
<evidence type="ECO:0000256" key="4">
    <source>
        <dbReference type="ARBA" id="ARBA00022989"/>
    </source>
</evidence>
<feature type="domain" description="EamA" evidence="7">
    <location>
        <begin position="1"/>
        <end position="134"/>
    </location>
</feature>
<evidence type="ECO:0000256" key="5">
    <source>
        <dbReference type="ARBA" id="ARBA00023136"/>
    </source>
</evidence>
<evidence type="ECO:0000313" key="9">
    <source>
        <dbReference type="Proteomes" id="UP000245433"/>
    </source>
</evidence>
<comment type="caution">
    <text evidence="8">The sequence shown here is derived from an EMBL/GenBank/DDBJ whole genome shotgun (WGS) entry which is preliminary data.</text>
</comment>
<dbReference type="EMBL" id="QEKT01000008">
    <property type="protein sequence ID" value="PVY83192.1"/>
    <property type="molecule type" value="Genomic_DNA"/>
</dbReference>
<feature type="transmembrane region" description="Helical" evidence="6">
    <location>
        <begin position="62"/>
        <end position="86"/>
    </location>
</feature>
<feature type="transmembrane region" description="Helical" evidence="6">
    <location>
        <begin position="177"/>
        <end position="196"/>
    </location>
</feature>
<sequence>MLSATLFGVSGVLASFLFQSTTINPEWLVGTRMFWSGFILLIILFMKNGWQIFEMFTNIRAVVSALLFGILGVLLAQSSFFLSVYYGDAATATVLQSLGPTIIIIILSMISRTLPSRIDVIVIILALLGVVLLATNGQFSTLAIGNQALFWGILSAFGLAGYTLLPRPLLKNYSPLLVAAWGLFIGGVVANFFQPIWHSPQRLVQLDWIFILIIIIGGTLLPYAFYVMSLCHLKANYASLLGTIEPLVATVLSVIFLNTKLAFVQVIGIILILSTIVLMSVPRRYLGKKE</sequence>
<keyword evidence="9" id="KW-1185">Reference proteome</keyword>
<organism evidence="8 9">
    <name type="scientific">Convivina intestini</name>
    <dbReference type="NCBI Taxonomy" id="1505726"/>
    <lineage>
        <taxon>Bacteria</taxon>
        <taxon>Bacillati</taxon>
        <taxon>Bacillota</taxon>
        <taxon>Bacilli</taxon>
        <taxon>Lactobacillales</taxon>
        <taxon>Lactobacillaceae</taxon>
        <taxon>Convivina</taxon>
    </lineage>
</organism>